<name>A0AAE8MEN3_9HYPO</name>
<gene>
    <name evidence="1" type="ORF">FTOL_09366</name>
</gene>
<reference evidence="1" key="1">
    <citation type="submission" date="2018-03" db="EMBL/GenBank/DDBJ databases">
        <authorList>
            <person name="Guldener U."/>
        </authorList>
    </citation>
    <scope>NUCLEOTIDE SEQUENCE</scope>
</reference>
<evidence type="ECO:0000313" key="2">
    <source>
        <dbReference type="Proteomes" id="UP001187734"/>
    </source>
</evidence>
<sequence>MPFGHSILHTRLRMKLSMPLKKTSQLNGSAIPVPAYAAIFRDI</sequence>
<dbReference type="EMBL" id="ONZP01000342">
    <property type="protein sequence ID" value="SPJ81961.1"/>
    <property type="molecule type" value="Genomic_DNA"/>
</dbReference>
<keyword evidence="2" id="KW-1185">Reference proteome</keyword>
<evidence type="ECO:0000313" key="1">
    <source>
        <dbReference type="EMBL" id="SPJ81961.1"/>
    </source>
</evidence>
<dbReference type="Proteomes" id="UP001187734">
    <property type="component" value="Unassembled WGS sequence"/>
</dbReference>
<proteinExistence type="predicted"/>
<dbReference type="AlphaFoldDB" id="A0AAE8MEN3"/>
<organism evidence="1 2">
    <name type="scientific">Fusarium torulosum</name>
    <dbReference type="NCBI Taxonomy" id="33205"/>
    <lineage>
        <taxon>Eukaryota</taxon>
        <taxon>Fungi</taxon>
        <taxon>Dikarya</taxon>
        <taxon>Ascomycota</taxon>
        <taxon>Pezizomycotina</taxon>
        <taxon>Sordariomycetes</taxon>
        <taxon>Hypocreomycetidae</taxon>
        <taxon>Hypocreales</taxon>
        <taxon>Nectriaceae</taxon>
        <taxon>Fusarium</taxon>
    </lineage>
</organism>
<accession>A0AAE8MEN3</accession>
<comment type="caution">
    <text evidence="1">The sequence shown here is derived from an EMBL/GenBank/DDBJ whole genome shotgun (WGS) entry which is preliminary data.</text>
</comment>
<protein>
    <submittedName>
        <fullName evidence="1">Uncharacterized protein</fullName>
    </submittedName>
</protein>